<dbReference type="Proteomes" id="UP000011116">
    <property type="component" value="Chromosome 6H"/>
</dbReference>
<evidence type="ECO:0000313" key="2">
    <source>
        <dbReference type="Proteomes" id="UP000011116"/>
    </source>
</evidence>
<protein>
    <submittedName>
        <fullName evidence="1">Uncharacterized protein</fullName>
    </submittedName>
</protein>
<sequence>MDGFQVFLLKPSFLGSSCEKIHDALVPSRFGGRFWVLADQEDDSDVEVEAPSASCSSVPSPVSPASPLGVSVECKLQRDIPLPRKKKGAPRPKPWIGPLPKVIFRTTALIRTWSLLTPVAVREPMVTGCVRWKMVAQGIFNRFGWRHINRIGV</sequence>
<organism evidence="1 2">
    <name type="scientific">Hordeum vulgare subsp. vulgare</name>
    <name type="common">Domesticated barley</name>
    <dbReference type="NCBI Taxonomy" id="112509"/>
    <lineage>
        <taxon>Eukaryota</taxon>
        <taxon>Viridiplantae</taxon>
        <taxon>Streptophyta</taxon>
        <taxon>Embryophyta</taxon>
        <taxon>Tracheophyta</taxon>
        <taxon>Spermatophyta</taxon>
        <taxon>Magnoliopsida</taxon>
        <taxon>Liliopsida</taxon>
        <taxon>Poales</taxon>
        <taxon>Poaceae</taxon>
        <taxon>BOP clade</taxon>
        <taxon>Pooideae</taxon>
        <taxon>Triticodae</taxon>
        <taxon>Triticeae</taxon>
        <taxon>Hordeinae</taxon>
        <taxon>Hordeum</taxon>
    </lineage>
</organism>
<name>A0A8I6YWX3_HORVV</name>
<dbReference type="Gramene" id="HORVU.MOREX.r3.6HG0628740.1">
    <property type="protein sequence ID" value="HORVU.MOREX.r3.6HG0628740.1"/>
    <property type="gene ID" value="HORVU.MOREX.r3.6HG0628740"/>
</dbReference>
<dbReference type="EnsemblPlants" id="HORVU.MOREX.r3.6HG0628740.1">
    <property type="protein sequence ID" value="HORVU.MOREX.r3.6HG0628740.1"/>
    <property type="gene ID" value="HORVU.MOREX.r3.6HG0628740"/>
</dbReference>
<reference evidence="2" key="1">
    <citation type="journal article" date="2012" name="Nature">
        <title>A physical, genetic and functional sequence assembly of the barley genome.</title>
        <authorList>
            <consortium name="The International Barley Genome Sequencing Consortium"/>
            <person name="Mayer K.F."/>
            <person name="Waugh R."/>
            <person name="Brown J.W."/>
            <person name="Schulman A."/>
            <person name="Langridge P."/>
            <person name="Platzer M."/>
            <person name="Fincher G.B."/>
            <person name="Muehlbauer G.J."/>
            <person name="Sato K."/>
            <person name="Close T.J."/>
            <person name="Wise R.P."/>
            <person name="Stein N."/>
        </authorList>
    </citation>
    <scope>NUCLEOTIDE SEQUENCE [LARGE SCALE GENOMIC DNA]</scope>
    <source>
        <strain evidence="2">cv. Morex</strain>
    </source>
</reference>
<evidence type="ECO:0000313" key="1">
    <source>
        <dbReference type="EnsemblPlants" id="HORVU.MOREX.r3.6HG0628740.1"/>
    </source>
</evidence>
<reference evidence="1" key="3">
    <citation type="submission" date="2022-01" db="UniProtKB">
        <authorList>
            <consortium name="EnsemblPlants"/>
        </authorList>
    </citation>
    <scope>IDENTIFICATION</scope>
    <source>
        <strain evidence="1">subsp. vulgare</strain>
    </source>
</reference>
<reference evidence="1" key="2">
    <citation type="submission" date="2020-10" db="EMBL/GenBank/DDBJ databases">
        <authorList>
            <person name="Scholz U."/>
            <person name="Mascher M."/>
            <person name="Fiebig A."/>
        </authorList>
    </citation>
    <scope>NUCLEOTIDE SEQUENCE [LARGE SCALE GENOMIC DNA]</scope>
    <source>
        <strain evidence="1">cv. Morex</strain>
    </source>
</reference>
<accession>A0A8I6YWX3</accession>
<keyword evidence="2" id="KW-1185">Reference proteome</keyword>
<dbReference type="AlphaFoldDB" id="A0A8I6YWX3"/>
<proteinExistence type="predicted"/>